<accession>A0A6J4NVK0</accession>
<name>A0A6J4NVK0_9CYAN</name>
<evidence type="ECO:0000313" key="1">
    <source>
        <dbReference type="EMBL" id="CAA9398438.1"/>
    </source>
</evidence>
<organism evidence="1">
    <name type="scientific">uncultured Leptolyngbya sp</name>
    <dbReference type="NCBI Taxonomy" id="332963"/>
    <lineage>
        <taxon>Bacteria</taxon>
        <taxon>Bacillati</taxon>
        <taxon>Cyanobacteriota</taxon>
        <taxon>Cyanophyceae</taxon>
        <taxon>Leptolyngbyales</taxon>
        <taxon>Leptolyngbyaceae</taxon>
        <taxon>Leptolyngbya group</taxon>
        <taxon>Leptolyngbya</taxon>
        <taxon>environmental samples</taxon>
    </lineage>
</organism>
<proteinExistence type="predicted"/>
<sequence>MDLIAISTYRSPTFHSYPFWKVSSTLPPKLWLTHLSFVGNGVADFGAKTSAK</sequence>
<protein>
    <submittedName>
        <fullName evidence="1">Uncharacterized protein</fullName>
    </submittedName>
</protein>
<dbReference type="EMBL" id="CADCTY010001990">
    <property type="protein sequence ID" value="CAA9398438.1"/>
    <property type="molecule type" value="Genomic_DNA"/>
</dbReference>
<dbReference type="AlphaFoldDB" id="A0A6J4NVK0"/>
<reference evidence="1" key="1">
    <citation type="submission" date="2020-02" db="EMBL/GenBank/DDBJ databases">
        <authorList>
            <person name="Meier V. D."/>
        </authorList>
    </citation>
    <scope>NUCLEOTIDE SEQUENCE</scope>
    <source>
        <strain evidence="1">AVDCRST_MAG94</strain>
    </source>
</reference>
<gene>
    <name evidence="1" type="ORF">AVDCRST_MAG94-5778</name>
</gene>